<dbReference type="RefSeq" id="WP_071175204.1">
    <property type="nucleotide sequence ID" value="NZ_CP017831.1"/>
</dbReference>
<accession>A0A1D9NYS4</accession>
<dbReference type="Proteomes" id="UP000179284">
    <property type="component" value="Chromosome I"/>
</dbReference>
<keyword evidence="5" id="KW-0012">Acyltransferase</keyword>
<reference evidence="8" key="1">
    <citation type="submission" date="2016-10" db="EMBL/GenBank/DDBJ databases">
        <title>The complete genome sequence of the rumen bacterium Butyrivibrio hungatei MB2003.</title>
        <authorList>
            <person name="Palevich N."/>
            <person name="Kelly W.J."/>
            <person name="Leahy S.C."/>
            <person name="Altermann E."/>
            <person name="Rakonjac J."/>
            <person name="Attwood G.T."/>
        </authorList>
    </citation>
    <scope>NUCLEOTIDE SEQUENCE [LARGE SCALE GENOMIC DNA]</scope>
    <source>
        <strain evidence="8">MB2003</strain>
    </source>
</reference>
<proteinExistence type="predicted"/>
<keyword evidence="8" id="KW-1185">Reference proteome</keyword>
<evidence type="ECO:0000313" key="8">
    <source>
        <dbReference type="Proteomes" id="UP000179284"/>
    </source>
</evidence>
<name>A0A1D9NYS4_9FIRM</name>
<comment type="pathway">
    <text evidence="1">Lipid metabolism.</text>
</comment>
<dbReference type="SUPFAM" id="SSF69593">
    <property type="entry name" value="Glycerol-3-phosphate (1)-acyltransferase"/>
    <property type="match status" value="1"/>
</dbReference>
<gene>
    <name evidence="7" type="ORF">bhn_I0396</name>
</gene>
<keyword evidence="2" id="KW-0444">Lipid biosynthesis</keyword>
<evidence type="ECO:0000256" key="5">
    <source>
        <dbReference type="ARBA" id="ARBA00023315"/>
    </source>
</evidence>
<evidence type="ECO:0000256" key="3">
    <source>
        <dbReference type="ARBA" id="ARBA00022679"/>
    </source>
</evidence>
<evidence type="ECO:0000256" key="1">
    <source>
        <dbReference type="ARBA" id="ARBA00005189"/>
    </source>
</evidence>
<keyword evidence="4" id="KW-0443">Lipid metabolism</keyword>
<organism evidence="7 8">
    <name type="scientific">Butyrivibrio hungatei</name>
    <dbReference type="NCBI Taxonomy" id="185008"/>
    <lineage>
        <taxon>Bacteria</taxon>
        <taxon>Bacillati</taxon>
        <taxon>Bacillota</taxon>
        <taxon>Clostridia</taxon>
        <taxon>Lachnospirales</taxon>
        <taxon>Lachnospiraceae</taxon>
        <taxon>Butyrivibrio</taxon>
    </lineage>
</organism>
<dbReference type="PANTHER" id="PTHR10434">
    <property type="entry name" value="1-ACYL-SN-GLYCEROL-3-PHOSPHATE ACYLTRANSFERASE"/>
    <property type="match status" value="1"/>
</dbReference>
<dbReference type="PANTHER" id="PTHR10434:SF64">
    <property type="entry name" value="1-ACYL-SN-GLYCEROL-3-PHOSPHATE ACYLTRANSFERASE-RELATED"/>
    <property type="match status" value="1"/>
</dbReference>
<keyword evidence="3" id="KW-0808">Transferase</keyword>
<evidence type="ECO:0000256" key="4">
    <source>
        <dbReference type="ARBA" id="ARBA00023098"/>
    </source>
</evidence>
<dbReference type="InterPro" id="IPR002123">
    <property type="entry name" value="Plipid/glycerol_acylTrfase"/>
</dbReference>
<sequence>MRNFYHTILINLHRIIYYVVKTRIWMKHPEKHSEEERYGMANEMIYYMNKSSGYETEAFGTENLPAEGGYMLYPNHQGKYDVPGIFATHKKPCSFVMDEKRSHLVLVSEVMWMVDGKRLELDNPRQTITVFREMAEELKAGRKFILFPEGGYKENNGNVVEPFKAGSFKLAQMAKVPIVPVALVDSYKVFNSDHVGPVKTYVYYLEPIPYEEYKGLKSKEIAQMVEDRIKAKITEHLASRKAEEVLV</sequence>
<dbReference type="Pfam" id="PF01553">
    <property type="entry name" value="Acyltransferase"/>
    <property type="match status" value="1"/>
</dbReference>
<dbReference type="EMBL" id="CP017831">
    <property type="protein sequence ID" value="AOZ95430.1"/>
    <property type="molecule type" value="Genomic_DNA"/>
</dbReference>
<evidence type="ECO:0000259" key="6">
    <source>
        <dbReference type="SMART" id="SM00563"/>
    </source>
</evidence>
<dbReference type="KEGG" id="bhu:bhn_I0396"/>
<dbReference type="SMART" id="SM00563">
    <property type="entry name" value="PlsC"/>
    <property type="match status" value="1"/>
</dbReference>
<dbReference type="GO" id="GO:0006654">
    <property type="term" value="P:phosphatidic acid biosynthetic process"/>
    <property type="evidence" value="ECO:0007669"/>
    <property type="project" value="TreeGrafter"/>
</dbReference>
<dbReference type="GO" id="GO:0003841">
    <property type="term" value="F:1-acylglycerol-3-phosphate O-acyltransferase activity"/>
    <property type="evidence" value="ECO:0007669"/>
    <property type="project" value="TreeGrafter"/>
</dbReference>
<evidence type="ECO:0000313" key="7">
    <source>
        <dbReference type="EMBL" id="AOZ95430.1"/>
    </source>
</evidence>
<evidence type="ECO:0000256" key="2">
    <source>
        <dbReference type="ARBA" id="ARBA00022516"/>
    </source>
</evidence>
<dbReference type="OrthoDB" id="9803035at2"/>
<protein>
    <submittedName>
        <fullName evidence="7">1-acylglycerol-3-phosphate O-acyltransferase</fullName>
    </submittedName>
</protein>
<dbReference type="AlphaFoldDB" id="A0A1D9NYS4"/>
<dbReference type="CDD" id="cd07989">
    <property type="entry name" value="LPLAT_AGPAT-like"/>
    <property type="match status" value="1"/>
</dbReference>
<feature type="domain" description="Phospholipid/glycerol acyltransferase" evidence="6">
    <location>
        <begin position="70"/>
        <end position="186"/>
    </location>
</feature>